<dbReference type="AlphaFoldDB" id="A0A485M891"/>
<protein>
    <recommendedName>
        <fullName evidence="3">Division initiation protein</fullName>
    </recommendedName>
</protein>
<accession>A0A485M891</accession>
<proteinExistence type="predicted"/>
<name>A0A485M891_9ZZZZ</name>
<reference evidence="2" key="1">
    <citation type="submission" date="2019-03" db="EMBL/GenBank/DDBJ databases">
        <authorList>
            <person name="Hao L."/>
        </authorList>
    </citation>
    <scope>NUCLEOTIDE SEQUENCE</scope>
</reference>
<gene>
    <name evidence="2" type="ORF">SCFA_850004</name>
</gene>
<evidence type="ECO:0008006" key="3">
    <source>
        <dbReference type="Google" id="ProtNLM"/>
    </source>
</evidence>
<dbReference type="InterPro" id="IPR010273">
    <property type="entry name" value="DUF881"/>
</dbReference>
<dbReference type="Gene3D" id="3.30.70.1880">
    <property type="entry name" value="Protein of unknown function DUF881"/>
    <property type="match status" value="1"/>
</dbReference>
<dbReference type="EMBL" id="CAADRN010000389">
    <property type="protein sequence ID" value="VFU19583.1"/>
    <property type="molecule type" value="Genomic_DNA"/>
</dbReference>
<organism evidence="2">
    <name type="scientific">anaerobic digester metagenome</name>
    <dbReference type="NCBI Taxonomy" id="1263854"/>
    <lineage>
        <taxon>unclassified sequences</taxon>
        <taxon>metagenomes</taxon>
        <taxon>ecological metagenomes</taxon>
    </lineage>
</organism>
<evidence type="ECO:0000256" key="1">
    <source>
        <dbReference type="SAM" id="Coils"/>
    </source>
</evidence>
<dbReference type="Pfam" id="PF05949">
    <property type="entry name" value="DUF881"/>
    <property type="match status" value="1"/>
</dbReference>
<dbReference type="PANTHER" id="PTHR37313">
    <property type="entry name" value="UPF0749 PROTEIN RV1825"/>
    <property type="match status" value="1"/>
</dbReference>
<feature type="coiled-coil region" evidence="1">
    <location>
        <begin position="33"/>
        <end position="74"/>
    </location>
</feature>
<keyword evidence="1" id="KW-0175">Coiled coil</keyword>
<sequence length="233" mass="25555">MILRSYKWAIILVGLVLGIMLAAQYRVTREIQANEVVQRAQELSTQIEKLKIDRDSFQKQVDELRSQLDEVTAGPQVSEIKEALEHARIEAGVSEVSGPGVEVTLNDSSVALKPGQNPNLYVLHDEDILRVLNELRAAGAEALSINGQRLLATTEVRCTGPTILLNKNKRLAPPYVITAIGNPDILESSLKMKGGVAETLQFWGIQVAVKKLPEVIVPAYSGGIRFEYAEAES</sequence>
<evidence type="ECO:0000313" key="2">
    <source>
        <dbReference type="EMBL" id="VFU19583.1"/>
    </source>
</evidence>
<dbReference type="PANTHER" id="PTHR37313:SF2">
    <property type="entry name" value="UPF0749 PROTEIN YLXX"/>
    <property type="match status" value="1"/>
</dbReference>